<dbReference type="InterPro" id="IPR009045">
    <property type="entry name" value="Zn_M74/Hedgehog-like"/>
</dbReference>
<protein>
    <recommendedName>
        <fullName evidence="2">Peptidase M15A C-terminal domain-containing protein</fullName>
    </recommendedName>
</protein>
<proteinExistence type="predicted"/>
<organism evidence="1">
    <name type="scientific">marine sediment metagenome</name>
    <dbReference type="NCBI Taxonomy" id="412755"/>
    <lineage>
        <taxon>unclassified sequences</taxon>
        <taxon>metagenomes</taxon>
        <taxon>ecological metagenomes</taxon>
    </lineage>
</organism>
<evidence type="ECO:0000313" key="1">
    <source>
        <dbReference type="EMBL" id="KKM75385.1"/>
    </source>
</evidence>
<gene>
    <name evidence="1" type="ORF">LCGC14_1390750</name>
</gene>
<dbReference type="SUPFAM" id="SSF55166">
    <property type="entry name" value="Hedgehog/DD-peptidase"/>
    <property type="match status" value="1"/>
</dbReference>
<reference evidence="1" key="1">
    <citation type="journal article" date="2015" name="Nature">
        <title>Complex archaea that bridge the gap between prokaryotes and eukaryotes.</title>
        <authorList>
            <person name="Spang A."/>
            <person name="Saw J.H."/>
            <person name="Jorgensen S.L."/>
            <person name="Zaremba-Niedzwiedzka K."/>
            <person name="Martijn J."/>
            <person name="Lind A.E."/>
            <person name="van Eijk R."/>
            <person name="Schleper C."/>
            <person name="Guy L."/>
            <person name="Ettema T.J."/>
        </authorList>
    </citation>
    <scope>NUCLEOTIDE SEQUENCE</scope>
</reference>
<dbReference type="EMBL" id="LAZR01008986">
    <property type="protein sequence ID" value="KKM75385.1"/>
    <property type="molecule type" value="Genomic_DNA"/>
</dbReference>
<comment type="caution">
    <text evidence="1">The sequence shown here is derived from an EMBL/GenBank/DDBJ whole genome shotgun (WGS) entry which is preliminary data.</text>
</comment>
<sequence length="199" mass="21633">MRLSPNFTLEEMPCYERAGPTDVARIRTTAERVLQPVRDRWGLTRVSSWKWWRSGCTPRSGSHAHGGTVDFTVPGADLRAVFDWGLKALMPLGYIGRWIYEPELRGPAGEVLQGAHIHMAPVADMVSAYGPSRGDSAAYVEGPQNVYTPVPGWGGASGAYGDPIELEGLTVTVSRSVPWWAKLFAAGIVFGLLFRSTGG</sequence>
<dbReference type="AlphaFoldDB" id="A0A0F9MFN4"/>
<evidence type="ECO:0008006" key="2">
    <source>
        <dbReference type="Google" id="ProtNLM"/>
    </source>
</evidence>
<name>A0A0F9MFN4_9ZZZZ</name>
<accession>A0A0F9MFN4</accession>